<dbReference type="InterPro" id="IPR029045">
    <property type="entry name" value="ClpP/crotonase-like_dom_sf"/>
</dbReference>
<organism evidence="3 4">
    <name type="scientific">Thauera sinica</name>
    <dbReference type="NCBI Taxonomy" id="2665146"/>
    <lineage>
        <taxon>Bacteria</taxon>
        <taxon>Pseudomonadati</taxon>
        <taxon>Pseudomonadota</taxon>
        <taxon>Betaproteobacteria</taxon>
        <taxon>Rhodocyclales</taxon>
        <taxon>Zoogloeaceae</taxon>
        <taxon>Thauera</taxon>
    </lineage>
</organism>
<evidence type="ECO:0000259" key="2">
    <source>
        <dbReference type="PROSITE" id="PS50989"/>
    </source>
</evidence>
<dbReference type="PANTHER" id="PTHR43842:SF4">
    <property type="match status" value="1"/>
</dbReference>
<dbReference type="InterPro" id="IPR034733">
    <property type="entry name" value="AcCoA_carboxyl_beta"/>
</dbReference>
<dbReference type="PROSITE" id="PS50980">
    <property type="entry name" value="COA_CT_NTER"/>
    <property type="match status" value="1"/>
</dbReference>
<dbReference type="Pfam" id="PF01039">
    <property type="entry name" value="Carboxyl_trans"/>
    <property type="match status" value="1"/>
</dbReference>
<proteinExistence type="predicted"/>
<dbReference type="InterPro" id="IPR011762">
    <property type="entry name" value="COA_CT_N"/>
</dbReference>
<feature type="domain" description="CoA carboxyltransferase C-terminal" evidence="2">
    <location>
        <begin position="264"/>
        <end position="504"/>
    </location>
</feature>
<dbReference type="SUPFAM" id="SSF52096">
    <property type="entry name" value="ClpP/crotonase"/>
    <property type="match status" value="2"/>
</dbReference>
<dbReference type="InterPro" id="IPR051047">
    <property type="entry name" value="AccD/PCCB"/>
</dbReference>
<dbReference type="RefSeq" id="WP_096449387.1">
    <property type="nucleotide sequence ID" value="NZ_JBHSOG010000045.1"/>
</dbReference>
<gene>
    <name evidence="3" type="ORF">ACFPTN_11660</name>
</gene>
<name>A0ABW1ASC9_9RHOO</name>
<keyword evidence="4" id="KW-1185">Reference proteome</keyword>
<dbReference type="GO" id="GO:0016874">
    <property type="term" value="F:ligase activity"/>
    <property type="evidence" value="ECO:0007669"/>
    <property type="project" value="UniProtKB-KW"/>
</dbReference>
<dbReference type="EC" id="6.-.-.-" evidence="3"/>
<dbReference type="Gene3D" id="3.90.226.10">
    <property type="entry name" value="2-enoyl-CoA Hydratase, Chain A, domain 1"/>
    <property type="match status" value="2"/>
</dbReference>
<dbReference type="PROSITE" id="PS50989">
    <property type="entry name" value="COA_CT_CTER"/>
    <property type="match status" value="1"/>
</dbReference>
<evidence type="ECO:0000313" key="4">
    <source>
        <dbReference type="Proteomes" id="UP001595974"/>
    </source>
</evidence>
<sequence length="510" mass="56418">MHEIIRRLDEKRAQARLGGGQKRIDTQHVKGKLTARERIELFLDDDSFEEWDMFKEHRCTDFGMEAEHVPGDGVVTGYGTVNGRLVFVFSQDFTVFGGSLSETHAEKICKVMDHAMKVGAPVIGLNDSGGARIQEGVDSLGGYADVFQRNVLASGVVPQISLIMGPCAGGAVYSPAMTDFIFMVKDSSYMFVTGPEVVKTVTHEEVTAEELGGAITHNTKSGVADLAFENDVEALMMTRRLVGFLPSNNREKPPVMPSYDPADRLEMSLDTLVPDNPNQPYDMKELIVKMVDDGDFFELQPDYARNIIIGFARMEGSPVGIVANQPLVLAGCLDIKSSIKAARFVRFCDAFNIPVVTLVDVPGFMPGTAQEYGGIIKHGAKLLYAYAECTVPKVTIITRKAYGGAYDVMSSKHLRGDVNFAWPSAEIAVMGPKGAVEIIFREEKNDPEKLARREAEYKERFANPFVAAHRGFIDDVIMPNNTRKRVCRSLAMLRDKKLENPWRKHGNIPL</sequence>
<evidence type="ECO:0000313" key="3">
    <source>
        <dbReference type="EMBL" id="MFC5770031.1"/>
    </source>
</evidence>
<comment type="caution">
    <text evidence="3">The sequence shown here is derived from an EMBL/GenBank/DDBJ whole genome shotgun (WGS) entry which is preliminary data.</text>
</comment>
<feature type="domain" description="CoA carboxyltransferase N-terminal" evidence="1">
    <location>
        <begin position="1"/>
        <end position="257"/>
    </location>
</feature>
<accession>A0ABW1ASC9</accession>
<keyword evidence="3" id="KW-0436">Ligase</keyword>
<dbReference type="Proteomes" id="UP001595974">
    <property type="component" value="Unassembled WGS sequence"/>
</dbReference>
<dbReference type="EMBL" id="JBHSOG010000045">
    <property type="protein sequence ID" value="MFC5770031.1"/>
    <property type="molecule type" value="Genomic_DNA"/>
</dbReference>
<reference evidence="4" key="1">
    <citation type="journal article" date="2019" name="Int. J. Syst. Evol. Microbiol.">
        <title>The Global Catalogue of Microorganisms (GCM) 10K type strain sequencing project: providing services to taxonomists for standard genome sequencing and annotation.</title>
        <authorList>
            <consortium name="The Broad Institute Genomics Platform"/>
            <consortium name="The Broad Institute Genome Sequencing Center for Infectious Disease"/>
            <person name="Wu L."/>
            <person name="Ma J."/>
        </authorList>
    </citation>
    <scope>NUCLEOTIDE SEQUENCE [LARGE SCALE GENOMIC DNA]</scope>
    <source>
        <strain evidence="4">SHR3</strain>
    </source>
</reference>
<dbReference type="PANTHER" id="PTHR43842">
    <property type="entry name" value="PROPIONYL-COA CARBOXYLASE BETA CHAIN"/>
    <property type="match status" value="1"/>
</dbReference>
<protein>
    <submittedName>
        <fullName evidence="3">Acyl-CoA carboxylase subunit beta</fullName>
        <ecNumber evidence="3">6.-.-.-</ecNumber>
    </submittedName>
</protein>
<dbReference type="InterPro" id="IPR011763">
    <property type="entry name" value="COA_CT_C"/>
</dbReference>
<evidence type="ECO:0000259" key="1">
    <source>
        <dbReference type="PROSITE" id="PS50980"/>
    </source>
</evidence>